<keyword evidence="2" id="KW-1185">Reference proteome</keyword>
<proteinExistence type="predicted"/>
<gene>
    <name evidence="1" type="ORF">TcWFU_007377</name>
</gene>
<evidence type="ECO:0000313" key="2">
    <source>
        <dbReference type="Proteomes" id="UP001651158"/>
    </source>
</evidence>
<accession>A0ABR4QSC9</accession>
<comment type="caution">
    <text evidence="1">The sequence shown here is derived from an EMBL/GenBank/DDBJ whole genome shotgun (WGS) entry which is preliminary data.</text>
</comment>
<dbReference type="EMBL" id="JAKROA010000001">
    <property type="protein sequence ID" value="KAL5112502.1"/>
    <property type="molecule type" value="Genomic_DNA"/>
</dbReference>
<protein>
    <submittedName>
        <fullName evidence="1">Uncharacterized protein</fullName>
    </submittedName>
</protein>
<organism evidence="1 2">
    <name type="scientific">Taenia crassiceps</name>
    <dbReference type="NCBI Taxonomy" id="6207"/>
    <lineage>
        <taxon>Eukaryota</taxon>
        <taxon>Metazoa</taxon>
        <taxon>Spiralia</taxon>
        <taxon>Lophotrochozoa</taxon>
        <taxon>Platyhelminthes</taxon>
        <taxon>Cestoda</taxon>
        <taxon>Eucestoda</taxon>
        <taxon>Cyclophyllidea</taxon>
        <taxon>Taeniidae</taxon>
        <taxon>Taenia</taxon>
    </lineage>
</organism>
<sequence>MLLQNVQNWVSKSPSTLSWSLCSGSWSFWLPAGHKNMSLIQTVPLNCSLLSSHFLGMNIRAGCSDESVINRARLQAECISSDSWTVHSMLFTILALRGRTSEIVKIGMVHFSIFFVDISWHFDSDSF</sequence>
<dbReference type="Proteomes" id="UP001651158">
    <property type="component" value="Unassembled WGS sequence"/>
</dbReference>
<evidence type="ECO:0000313" key="1">
    <source>
        <dbReference type="EMBL" id="KAL5112502.1"/>
    </source>
</evidence>
<reference evidence="1 2" key="1">
    <citation type="journal article" date="2022" name="Front. Cell. Infect. Microbiol.">
        <title>The Genomes of Two Strains of Taenia crassiceps the Animal Model for the Study of Human Cysticercosis.</title>
        <authorList>
            <person name="Bobes R.J."/>
            <person name="Estrada K."/>
            <person name="Rios-Valencia D.G."/>
            <person name="Calderon-Gallegos A."/>
            <person name="de la Torre P."/>
            <person name="Carrero J.C."/>
            <person name="Sanchez-Flores A."/>
            <person name="Laclette J.P."/>
        </authorList>
    </citation>
    <scope>NUCLEOTIDE SEQUENCE [LARGE SCALE GENOMIC DNA]</scope>
    <source>
        <strain evidence="1">WFUcys</strain>
    </source>
</reference>
<name>A0ABR4QSC9_9CEST</name>